<keyword evidence="10" id="KW-0282">Flagellum</keyword>
<feature type="domain" description="Flagellar hook-associated protein FlgK helical" evidence="9">
    <location>
        <begin position="84"/>
        <end position="321"/>
    </location>
</feature>
<keyword evidence="10" id="KW-0966">Cell projection</keyword>
<evidence type="ECO:0000313" key="10">
    <source>
        <dbReference type="EMBL" id="EWH09954.1"/>
    </source>
</evidence>
<evidence type="ECO:0000259" key="8">
    <source>
        <dbReference type="Pfam" id="PF06429"/>
    </source>
</evidence>
<dbReference type="GO" id="GO:0044780">
    <property type="term" value="P:bacterial-type flagellum assembly"/>
    <property type="evidence" value="ECO:0007669"/>
    <property type="project" value="InterPro"/>
</dbReference>
<organism evidence="10 11">
    <name type="scientific">Catenovulum agarivorans DS-2</name>
    <dbReference type="NCBI Taxonomy" id="1328313"/>
    <lineage>
        <taxon>Bacteria</taxon>
        <taxon>Pseudomonadati</taxon>
        <taxon>Pseudomonadota</taxon>
        <taxon>Gammaproteobacteria</taxon>
        <taxon>Alteromonadales</taxon>
        <taxon>Alteromonadaceae</taxon>
        <taxon>Catenovulum</taxon>
    </lineage>
</organism>
<evidence type="ECO:0000256" key="4">
    <source>
        <dbReference type="ARBA" id="ARBA00016244"/>
    </source>
</evidence>
<dbReference type="GO" id="GO:0005576">
    <property type="term" value="C:extracellular region"/>
    <property type="evidence" value="ECO:0007669"/>
    <property type="project" value="UniProtKB-SubCell"/>
</dbReference>
<dbReference type="InterPro" id="IPR010930">
    <property type="entry name" value="Flg_bb/hook_C_dom"/>
</dbReference>
<sequence length="682" mass="73938">MTDLLKIGSSALLGNQNQLATTSNNIANMNTPGFTRQRTEYANYVEWGVGRPQVIRMFDRYAIDQYRRDTTENARLQTYTENTSVLDNLFSDQTVSISKGLEGVFQRLHEANDDPSSLTPRQLVISDSNALVGRMQSLTDRVLEQEQIVNDEIKLELSETNSLIKGLYDLNGKIVASKQSSVNGQSAPELLDERNEVIRRLAEKVNSQTIEADTGAIYVNTQGGQSLVTNANYFQFKAVSGDPDPNRTEIQTFINSNPNAVQDFRTENLGGSIGGLIEYRKTVLDESINSLGQLAIAFSDAMNEQNKKGVDLEGQLGGDIFNIPSTQALGYRDNSSANHYVEVRIEEGLGDQVSNFDYQVTFTSATEYTVQAYKQGETIGTASGPFTIPASTADYQGSADGLPDGLELRFSPDNAFVAGDTFLARPTRLAGVQIEMNLNRPEQIALAAPISVENPITNIGNGEIKLQEITSTDTDNSTLNMSAFDAANALDADAPTKVVYTLAGTYEVQDSSGNVLGTATSGDNIMAQLQAAGAWPAATHGSDYPGYEVSIAGQPQAGDEFNISFNSDALDDNFNGQKLTDLQSDDTMRRNIAGTGNNTLTFTEAYSNLIGFVGDTANRAQIDLTASTTMLEQSEQRVADMSGVNLDEEAADLVRYEQAYSAAARIITVSNTLFDSLLQAVR</sequence>
<evidence type="ECO:0000259" key="9">
    <source>
        <dbReference type="Pfam" id="PF22638"/>
    </source>
</evidence>
<dbReference type="InterPro" id="IPR001444">
    <property type="entry name" value="Flag_bb_rod_N"/>
</dbReference>
<dbReference type="eggNOG" id="COG1256">
    <property type="taxonomic scope" value="Bacteria"/>
</dbReference>
<dbReference type="Pfam" id="PF22638">
    <property type="entry name" value="FlgK_D1"/>
    <property type="match status" value="1"/>
</dbReference>
<dbReference type="GO" id="GO:0009424">
    <property type="term" value="C:bacterial-type flagellum hook"/>
    <property type="evidence" value="ECO:0007669"/>
    <property type="project" value="InterPro"/>
</dbReference>
<evidence type="ECO:0000256" key="3">
    <source>
        <dbReference type="ARBA" id="ARBA00009677"/>
    </source>
</evidence>
<dbReference type="AlphaFoldDB" id="W7QAU0"/>
<dbReference type="InterPro" id="IPR053927">
    <property type="entry name" value="FlgK_helical"/>
</dbReference>
<dbReference type="Pfam" id="PF00460">
    <property type="entry name" value="Flg_bb_rod"/>
    <property type="match status" value="1"/>
</dbReference>
<dbReference type="SUPFAM" id="SSF64518">
    <property type="entry name" value="Phase 1 flagellin"/>
    <property type="match status" value="2"/>
</dbReference>
<dbReference type="PANTHER" id="PTHR30033:SF1">
    <property type="entry name" value="FLAGELLAR HOOK-ASSOCIATED PROTEIN 1"/>
    <property type="match status" value="1"/>
</dbReference>
<gene>
    <name evidence="10" type="ORF">DS2_10017</name>
</gene>
<evidence type="ECO:0000256" key="2">
    <source>
        <dbReference type="ARBA" id="ARBA00004613"/>
    </source>
</evidence>
<feature type="domain" description="Flagellar basal-body/hook protein C-terminal" evidence="8">
    <location>
        <begin position="641"/>
        <end position="679"/>
    </location>
</feature>
<evidence type="ECO:0000259" key="7">
    <source>
        <dbReference type="Pfam" id="PF00460"/>
    </source>
</evidence>
<dbReference type="Pfam" id="PF06429">
    <property type="entry name" value="Flg_bbr_C"/>
    <property type="match status" value="1"/>
</dbReference>
<evidence type="ECO:0000313" key="11">
    <source>
        <dbReference type="Proteomes" id="UP000019276"/>
    </source>
</evidence>
<keyword evidence="11" id="KW-1185">Reference proteome</keyword>
<comment type="similarity">
    <text evidence="3">Belongs to the flagella basal body rod proteins family.</text>
</comment>
<name>W7QAU0_9ALTE</name>
<dbReference type="InterPro" id="IPR019776">
    <property type="entry name" value="Flagellar_basal_body_rod_CS"/>
</dbReference>
<dbReference type="PROSITE" id="PS00588">
    <property type="entry name" value="FLAGELLA_BB_ROD"/>
    <property type="match status" value="1"/>
</dbReference>
<proteinExistence type="inferred from homology"/>
<keyword evidence="10" id="KW-0969">Cilium</keyword>
<dbReference type="STRING" id="1328313.DS2_10017"/>
<feature type="domain" description="Flagellar basal body rod protein N-terminal" evidence="7">
    <location>
        <begin position="5"/>
        <end position="35"/>
    </location>
</feature>
<dbReference type="EMBL" id="ARZY01000017">
    <property type="protein sequence ID" value="EWH09954.1"/>
    <property type="molecule type" value="Genomic_DNA"/>
</dbReference>
<dbReference type="GO" id="GO:0005198">
    <property type="term" value="F:structural molecule activity"/>
    <property type="evidence" value="ECO:0007669"/>
    <property type="project" value="InterPro"/>
</dbReference>
<dbReference type="Proteomes" id="UP000019276">
    <property type="component" value="Unassembled WGS sequence"/>
</dbReference>
<protein>
    <recommendedName>
        <fullName evidence="4">Flagellar hook-associated protein 1</fullName>
    </recommendedName>
</protein>
<keyword evidence="5" id="KW-0964">Secreted</keyword>
<comment type="subcellular location">
    <subcellularLocation>
        <location evidence="1">Bacterial flagellum</location>
    </subcellularLocation>
    <subcellularLocation>
        <location evidence="2">Secreted</location>
    </subcellularLocation>
</comment>
<evidence type="ECO:0000256" key="6">
    <source>
        <dbReference type="ARBA" id="ARBA00023143"/>
    </source>
</evidence>
<dbReference type="PANTHER" id="PTHR30033">
    <property type="entry name" value="FLAGELLAR HOOK-ASSOCIATED PROTEIN 1"/>
    <property type="match status" value="1"/>
</dbReference>
<dbReference type="NCBIfam" id="TIGR02492">
    <property type="entry name" value="flgK_ends"/>
    <property type="match status" value="1"/>
</dbReference>
<dbReference type="PATRIC" id="fig|1328313.3.peg.2050"/>
<accession>W7QAU0</accession>
<evidence type="ECO:0000256" key="5">
    <source>
        <dbReference type="ARBA" id="ARBA00022525"/>
    </source>
</evidence>
<dbReference type="InterPro" id="IPR002371">
    <property type="entry name" value="FlgK"/>
</dbReference>
<evidence type="ECO:0000256" key="1">
    <source>
        <dbReference type="ARBA" id="ARBA00004365"/>
    </source>
</evidence>
<dbReference type="OrthoDB" id="9802553at2"/>
<keyword evidence="6" id="KW-0975">Bacterial flagellum</keyword>
<reference evidence="10 11" key="1">
    <citation type="journal article" date="2014" name="Genome Announc.">
        <title>Draft Genome Sequence of the Agar-Degrading Bacterium Catenovulum sp. Strain DS-2, Isolated from Intestines of Haliotis diversicolor.</title>
        <authorList>
            <person name="Shan D."/>
            <person name="Li X."/>
            <person name="Gu Z."/>
            <person name="Wei G."/>
            <person name="Gao Z."/>
            <person name="Shao Z."/>
        </authorList>
    </citation>
    <scope>NUCLEOTIDE SEQUENCE [LARGE SCALE GENOMIC DNA]</scope>
    <source>
        <strain evidence="10 11">DS-2</strain>
    </source>
</reference>
<dbReference type="RefSeq" id="WP_035014621.1">
    <property type="nucleotide sequence ID" value="NZ_ARZY01000017.1"/>
</dbReference>
<comment type="caution">
    <text evidence="10">The sequence shown here is derived from an EMBL/GenBank/DDBJ whole genome shotgun (WGS) entry which is preliminary data.</text>
</comment>